<evidence type="ECO:0000313" key="1">
    <source>
        <dbReference type="EMBL" id="SEB21049.1"/>
    </source>
</evidence>
<gene>
    <name evidence="1" type="ORF">SAMN05443550_11835</name>
</gene>
<accession>A0A1H4HGR3</accession>
<dbReference type="AlphaFoldDB" id="A0A1H4HGR3"/>
<dbReference type="EMBL" id="FNRA01000018">
    <property type="protein sequence ID" value="SEB21049.1"/>
    <property type="molecule type" value="Genomic_DNA"/>
</dbReference>
<protein>
    <submittedName>
        <fullName evidence="1">Uncharacterized protein</fullName>
    </submittedName>
</protein>
<evidence type="ECO:0000313" key="2">
    <source>
        <dbReference type="Proteomes" id="UP000198850"/>
    </source>
</evidence>
<keyword evidence="2" id="KW-1185">Reference proteome</keyword>
<sequence length="46" mass="5272">MITDSICSHIGDLKESKWDQNHEDPRPSTHNRVFMASLHIHSLDDG</sequence>
<proteinExistence type="predicted"/>
<organism evidence="1 2">
    <name type="scientific">Pedobacter hartonius</name>
    <dbReference type="NCBI Taxonomy" id="425514"/>
    <lineage>
        <taxon>Bacteria</taxon>
        <taxon>Pseudomonadati</taxon>
        <taxon>Bacteroidota</taxon>
        <taxon>Sphingobacteriia</taxon>
        <taxon>Sphingobacteriales</taxon>
        <taxon>Sphingobacteriaceae</taxon>
        <taxon>Pedobacter</taxon>
    </lineage>
</organism>
<reference evidence="1 2" key="1">
    <citation type="submission" date="2016-10" db="EMBL/GenBank/DDBJ databases">
        <authorList>
            <person name="de Groot N.N."/>
        </authorList>
    </citation>
    <scope>NUCLEOTIDE SEQUENCE [LARGE SCALE GENOMIC DNA]</scope>
    <source>
        <strain evidence="1 2">DSM 19033</strain>
    </source>
</reference>
<name>A0A1H4HGR3_9SPHI</name>
<dbReference type="Proteomes" id="UP000198850">
    <property type="component" value="Unassembled WGS sequence"/>
</dbReference>